<reference evidence="12 13" key="1">
    <citation type="submission" date="2017-04" db="EMBL/GenBank/DDBJ databases">
        <title>Unexpected and diverse lifestyles within the genus Limnohabitans.</title>
        <authorList>
            <person name="Kasalicky V."/>
            <person name="Mehrshad M."/>
            <person name="Andrei S.-A."/>
            <person name="Salcher M."/>
            <person name="Kratochvilova H."/>
            <person name="Simek K."/>
            <person name="Ghai R."/>
        </authorList>
    </citation>
    <scope>NUCLEOTIDE SEQUENCE [LARGE SCALE GENOMIC DNA]</scope>
    <source>
        <strain evidence="12 13">MWH-C5</strain>
    </source>
</reference>
<evidence type="ECO:0000256" key="2">
    <source>
        <dbReference type="ARBA" id="ARBA00005752"/>
    </source>
</evidence>
<dbReference type="InterPro" id="IPR029055">
    <property type="entry name" value="Ntn_hydrolases_N"/>
</dbReference>
<dbReference type="SUPFAM" id="SSF56235">
    <property type="entry name" value="N-terminal nucleophile aminohydrolases (Ntn hydrolases)"/>
    <property type="match status" value="1"/>
</dbReference>
<keyword evidence="8" id="KW-0028">Amino-acid biosynthesis</keyword>
<dbReference type="Proteomes" id="UP000251341">
    <property type="component" value="Unassembled WGS sequence"/>
</dbReference>
<evidence type="ECO:0000313" key="13">
    <source>
        <dbReference type="Proteomes" id="UP000251341"/>
    </source>
</evidence>
<feature type="site" description="Important for beta-aspartyl-AMP intermediate formation" evidence="10">
    <location>
        <position position="364"/>
    </location>
</feature>
<dbReference type="GO" id="GO:0005829">
    <property type="term" value="C:cytosol"/>
    <property type="evidence" value="ECO:0007669"/>
    <property type="project" value="TreeGrafter"/>
</dbReference>
<dbReference type="GO" id="GO:0004066">
    <property type="term" value="F:asparagine synthase (glutamine-hydrolyzing) activity"/>
    <property type="evidence" value="ECO:0007669"/>
    <property type="project" value="UniProtKB-EC"/>
</dbReference>
<evidence type="ECO:0000256" key="3">
    <source>
        <dbReference type="ARBA" id="ARBA00012737"/>
    </source>
</evidence>
<dbReference type="SUPFAM" id="SSF52402">
    <property type="entry name" value="Adenine nucleotide alpha hydrolases-like"/>
    <property type="match status" value="1"/>
</dbReference>
<accession>A0A315G1N3</accession>
<dbReference type="CDD" id="cd01991">
    <property type="entry name" value="Asn_synthase_B_C"/>
    <property type="match status" value="1"/>
</dbReference>
<evidence type="ECO:0000256" key="8">
    <source>
        <dbReference type="PIRSR" id="PIRSR001589-1"/>
    </source>
</evidence>
<keyword evidence="4 9" id="KW-0547">Nucleotide-binding</keyword>
<protein>
    <recommendedName>
        <fullName evidence="3">asparagine synthase (glutamine-hydrolyzing)</fullName>
        <ecNumber evidence="3">6.3.5.4</ecNumber>
    </recommendedName>
</protein>
<gene>
    <name evidence="12" type="ORF">B9Z44_08600</name>
</gene>
<dbReference type="Pfam" id="PF00733">
    <property type="entry name" value="Asn_synthase"/>
    <property type="match status" value="1"/>
</dbReference>
<evidence type="ECO:0000256" key="4">
    <source>
        <dbReference type="ARBA" id="ARBA00022741"/>
    </source>
</evidence>
<dbReference type="PANTHER" id="PTHR43284">
    <property type="entry name" value="ASPARAGINE SYNTHETASE (GLUTAMINE-HYDROLYZING)"/>
    <property type="match status" value="1"/>
</dbReference>
<dbReference type="InterPro" id="IPR014729">
    <property type="entry name" value="Rossmann-like_a/b/a_fold"/>
</dbReference>
<evidence type="ECO:0000256" key="9">
    <source>
        <dbReference type="PIRSR" id="PIRSR001589-2"/>
    </source>
</evidence>
<comment type="caution">
    <text evidence="12">The sequence shown here is derived from an EMBL/GenBank/DDBJ whole genome shotgun (WGS) entry which is preliminary data.</text>
</comment>
<evidence type="ECO:0000256" key="5">
    <source>
        <dbReference type="ARBA" id="ARBA00022840"/>
    </source>
</evidence>
<evidence type="ECO:0000256" key="6">
    <source>
        <dbReference type="ARBA" id="ARBA00022962"/>
    </source>
</evidence>
<organism evidence="12 13">
    <name type="scientific">Limnohabitans curvus</name>
    <dbReference type="NCBI Taxonomy" id="323423"/>
    <lineage>
        <taxon>Bacteria</taxon>
        <taxon>Pseudomonadati</taxon>
        <taxon>Pseudomonadota</taxon>
        <taxon>Betaproteobacteria</taxon>
        <taxon>Burkholderiales</taxon>
        <taxon>Comamonadaceae</taxon>
        <taxon>Limnohabitans</taxon>
    </lineage>
</organism>
<evidence type="ECO:0000259" key="11">
    <source>
        <dbReference type="PROSITE" id="PS51278"/>
    </source>
</evidence>
<comment type="catalytic activity">
    <reaction evidence="7">
        <text>L-aspartate + L-glutamine + ATP + H2O = L-asparagine + L-glutamate + AMP + diphosphate + H(+)</text>
        <dbReference type="Rhea" id="RHEA:12228"/>
        <dbReference type="ChEBI" id="CHEBI:15377"/>
        <dbReference type="ChEBI" id="CHEBI:15378"/>
        <dbReference type="ChEBI" id="CHEBI:29985"/>
        <dbReference type="ChEBI" id="CHEBI:29991"/>
        <dbReference type="ChEBI" id="CHEBI:30616"/>
        <dbReference type="ChEBI" id="CHEBI:33019"/>
        <dbReference type="ChEBI" id="CHEBI:58048"/>
        <dbReference type="ChEBI" id="CHEBI:58359"/>
        <dbReference type="ChEBI" id="CHEBI:456215"/>
        <dbReference type="EC" id="6.3.5.4"/>
    </reaction>
</comment>
<evidence type="ECO:0000256" key="10">
    <source>
        <dbReference type="PIRSR" id="PIRSR001589-3"/>
    </source>
</evidence>
<dbReference type="InterPro" id="IPR017932">
    <property type="entry name" value="GATase_2_dom"/>
</dbReference>
<dbReference type="InterPro" id="IPR006426">
    <property type="entry name" value="Asn_synth_AEB"/>
</dbReference>
<dbReference type="EMBL" id="NESP01000001">
    <property type="protein sequence ID" value="PUE59627.1"/>
    <property type="molecule type" value="Genomic_DNA"/>
</dbReference>
<feature type="domain" description="Glutamine amidotransferase type-2" evidence="11">
    <location>
        <begin position="2"/>
        <end position="210"/>
    </location>
</feature>
<dbReference type="PANTHER" id="PTHR43284:SF1">
    <property type="entry name" value="ASPARAGINE SYNTHETASE"/>
    <property type="match status" value="1"/>
</dbReference>
<dbReference type="CDD" id="cd00712">
    <property type="entry name" value="AsnB"/>
    <property type="match status" value="1"/>
</dbReference>
<keyword evidence="8" id="KW-0061">Asparagine biosynthesis</keyword>
<comment type="similarity">
    <text evidence="2">Belongs to the asparagine synthetase family.</text>
</comment>
<name>A0A315G1N3_9BURK</name>
<dbReference type="GO" id="GO:0006529">
    <property type="term" value="P:asparagine biosynthetic process"/>
    <property type="evidence" value="ECO:0007669"/>
    <property type="project" value="UniProtKB-KW"/>
</dbReference>
<dbReference type="InterPro" id="IPR051786">
    <property type="entry name" value="ASN_synthetase/amidase"/>
</dbReference>
<dbReference type="PIRSF" id="PIRSF001589">
    <property type="entry name" value="Asn_synthetase_glu-h"/>
    <property type="match status" value="1"/>
</dbReference>
<evidence type="ECO:0000313" key="12">
    <source>
        <dbReference type="EMBL" id="PUE59627.1"/>
    </source>
</evidence>
<feature type="binding site" evidence="9">
    <location>
        <position position="96"/>
    </location>
    <ligand>
        <name>L-glutamine</name>
        <dbReference type="ChEBI" id="CHEBI:58359"/>
    </ligand>
</feature>
<dbReference type="Gene3D" id="3.40.50.620">
    <property type="entry name" value="HUPs"/>
    <property type="match status" value="1"/>
</dbReference>
<dbReference type="InterPro" id="IPR033738">
    <property type="entry name" value="AsnB_N"/>
</dbReference>
<dbReference type="NCBIfam" id="TIGR01536">
    <property type="entry name" value="asn_synth_AEB"/>
    <property type="match status" value="1"/>
</dbReference>
<dbReference type="PROSITE" id="PS51278">
    <property type="entry name" value="GATASE_TYPE_2"/>
    <property type="match status" value="1"/>
</dbReference>
<dbReference type="AlphaFoldDB" id="A0A315G1N3"/>
<feature type="binding site" evidence="9">
    <location>
        <position position="289"/>
    </location>
    <ligand>
        <name>ATP</name>
        <dbReference type="ChEBI" id="CHEBI:30616"/>
    </ligand>
</feature>
<keyword evidence="13" id="KW-1185">Reference proteome</keyword>
<dbReference type="Pfam" id="PF13522">
    <property type="entry name" value="GATase_6"/>
    <property type="match status" value="1"/>
</dbReference>
<comment type="pathway">
    <text evidence="1">Amino-acid biosynthesis; L-asparagine biosynthesis; L-asparagine from L-aspartate (L-Gln route): step 1/1.</text>
</comment>
<dbReference type="GO" id="GO:0005524">
    <property type="term" value="F:ATP binding"/>
    <property type="evidence" value="ECO:0007669"/>
    <property type="project" value="UniProtKB-KW"/>
</dbReference>
<evidence type="ECO:0000256" key="1">
    <source>
        <dbReference type="ARBA" id="ARBA00005187"/>
    </source>
</evidence>
<dbReference type="Gene3D" id="3.60.20.10">
    <property type="entry name" value="Glutamine Phosphoribosylpyrophosphate, subunit 1, domain 1"/>
    <property type="match status" value="1"/>
</dbReference>
<feature type="binding site" evidence="9">
    <location>
        <begin position="362"/>
        <end position="363"/>
    </location>
    <ligand>
        <name>ATP</name>
        <dbReference type="ChEBI" id="CHEBI:30616"/>
    </ligand>
</feature>
<keyword evidence="6 8" id="KW-0315">Glutamine amidotransferase</keyword>
<proteinExistence type="inferred from homology"/>
<dbReference type="EC" id="6.3.5.4" evidence="3"/>
<keyword evidence="5 9" id="KW-0067">ATP-binding</keyword>
<evidence type="ECO:0000256" key="7">
    <source>
        <dbReference type="ARBA" id="ARBA00048741"/>
    </source>
</evidence>
<sequence>MCGIAGTVGIEYSTAAFKLASSFMDVRGPDGEGLWREGGVVLLHRRLSIIDLSEFAAQPMQSSCGRYIVVFNGEIFNYKELRKGIEGDYPFNSNSDTEVVLAYFAKFGPKALDSFRGMFSLAIWDKYKAELFIARDRLGVKPLYYASIDKGFAFASRPQALCALVPGLNRGIDKQALRYFMEAGYVPAPYSIFKGVKKLEPGCYLTVTSQGISQTKYWSIDSVDTDKSIVGVNEDSLLEELDSLINDSVRLRMVSDVPLGAFLSGGIDSTVVAAYMMKHSSEPVRTFTIGFQDQAFDESSYAASVAAHLGTAHTCEMLAVDDLLKLMPTFIKQYDEPFFDYSAFPVMAVSRLAKRSVAVSLSGDGGDEAFGGYHYYRMMAGLQQVHRLPAALRNFVGSILKHAPAQRVRWLARVLESDNPAPAYAFMRGVIKDATHIMKPSLLTSTKSLSQLFAERAALFPVGLSYAEIGMRLDMAYTLPDDYLQKVDVGSMAFSLEARDPLLDHTIIEWAAKLPLEWKLRGGINKYLLRKLAYRHVPREILDRPKMGFGVPMAQWLRGGLRLWGESLLKDDQAFDALELDAQAVRTLWNAHQANQLQAHTALWSVLVMLQFYRSQFQSE</sequence>
<dbReference type="InterPro" id="IPR001962">
    <property type="entry name" value="Asn_synthase"/>
</dbReference>
<feature type="active site" description="For GATase activity" evidence="8">
    <location>
        <position position="2"/>
    </location>
</feature>